<protein>
    <submittedName>
        <fullName evidence="1">HBL247Cp</fullName>
    </submittedName>
</protein>
<dbReference type="Proteomes" id="UP000243052">
    <property type="component" value="Chromosome ii"/>
</dbReference>
<dbReference type="STRING" id="45286.A0A125RDV0"/>
<accession>A0A125RDV0</accession>
<reference evidence="1 2" key="1">
    <citation type="submission" date="2016-01" db="EMBL/GenBank/DDBJ databases">
        <title>Genome sequence of the yeast Holleya sinecauda.</title>
        <authorList>
            <person name="Dietrich F.S."/>
        </authorList>
    </citation>
    <scope>NUCLEOTIDE SEQUENCE [LARGE SCALE GENOMIC DNA]</scope>
    <source>
        <strain evidence="1 2">ATCC 58844</strain>
    </source>
</reference>
<sequence>MRSLNPFEELYYHKRGCNLHSCFVVGVTLNKPVERSTVQQVLIEVIKKNPILYQNIFKSESDNRLVVKAVTGKIQLNDVYEVIDATSLDEATANWIFKSIRFSYHSQTFLWKILALNGGQQLLYCFDHSLLDGMSTVIFWTDFMSVLNSVSSLQDLRLQDAVVYNGDGNVVLPAHPYDVWPSSWRYKLVRAVLPFYNTYLKPYVPEAWTRVDMFNFSDYSFPKGLFDDANNKRSDSKRISYRIEPDKLQSLSKQCREHGVSVTSWLAAKIMEAILKVERNHTTGSKISISIPINSRTQIAEKMPNYPKEALRMGLFLTCAVLSYNIGSKETEIWALASIFQKQLREARYSESGVYTCKVLELLDVEEYVGSYKKQRYPSSTFEVTNLGLQDFKTTERDLYYVVDAVFIQPQGLSNILNVAVVSTPIGGLHASICIPRDIAEVVTIEEY</sequence>
<proteinExistence type="predicted"/>
<dbReference type="EMBL" id="CP014242">
    <property type="protein sequence ID" value="AMD18655.1"/>
    <property type="molecule type" value="Genomic_DNA"/>
</dbReference>
<dbReference type="PANTHER" id="PTHR28037:SF1">
    <property type="entry name" value="ALCOHOL O-ACETYLTRANSFERASE 1-RELATED"/>
    <property type="match status" value="1"/>
</dbReference>
<dbReference type="Gene3D" id="3.30.559.10">
    <property type="entry name" value="Chloramphenicol acetyltransferase-like domain"/>
    <property type="match status" value="1"/>
</dbReference>
<organism evidence="1 2">
    <name type="scientific">Eremothecium sinecaudum</name>
    <dbReference type="NCBI Taxonomy" id="45286"/>
    <lineage>
        <taxon>Eukaryota</taxon>
        <taxon>Fungi</taxon>
        <taxon>Dikarya</taxon>
        <taxon>Ascomycota</taxon>
        <taxon>Saccharomycotina</taxon>
        <taxon>Saccharomycetes</taxon>
        <taxon>Saccharomycetales</taxon>
        <taxon>Saccharomycetaceae</taxon>
        <taxon>Eremothecium</taxon>
    </lineage>
</organism>
<name>A0A125RDV0_9SACH</name>
<dbReference type="GO" id="GO:0008080">
    <property type="term" value="F:N-acetyltransferase activity"/>
    <property type="evidence" value="ECO:0007669"/>
    <property type="project" value="TreeGrafter"/>
</dbReference>
<keyword evidence="2" id="KW-1185">Reference proteome</keyword>
<dbReference type="OrthoDB" id="2150604at2759"/>
<dbReference type="InterPro" id="IPR010828">
    <property type="entry name" value="Atf2/Sli1-like"/>
</dbReference>
<dbReference type="InterPro" id="IPR052058">
    <property type="entry name" value="Alcohol_O-acetyltransferase"/>
</dbReference>
<dbReference type="RefSeq" id="XP_017985651.1">
    <property type="nucleotide sequence ID" value="XM_018130253.1"/>
</dbReference>
<evidence type="ECO:0000313" key="1">
    <source>
        <dbReference type="EMBL" id="AMD18655.1"/>
    </source>
</evidence>
<dbReference type="SUPFAM" id="SSF52777">
    <property type="entry name" value="CoA-dependent acyltransferases"/>
    <property type="match status" value="2"/>
</dbReference>
<dbReference type="GeneID" id="28721802"/>
<dbReference type="PANTHER" id="PTHR28037">
    <property type="entry name" value="ALCOHOL O-ACETYLTRANSFERASE 1-RELATED"/>
    <property type="match status" value="1"/>
</dbReference>
<dbReference type="Pfam" id="PF07247">
    <property type="entry name" value="AATase"/>
    <property type="match status" value="1"/>
</dbReference>
<evidence type="ECO:0000313" key="2">
    <source>
        <dbReference type="Proteomes" id="UP000243052"/>
    </source>
</evidence>
<dbReference type="AlphaFoldDB" id="A0A125RDV0"/>
<gene>
    <name evidence="1" type="ORF">AW171_hschr2167</name>
</gene>
<dbReference type="InterPro" id="IPR023213">
    <property type="entry name" value="CAT-like_dom_sf"/>
</dbReference>